<sequence length="364" mass="38452">MRHDDILARTDWSAVEHACAGSAGVRETPAILEALLSDDAAAQAEALGDLYNVVHHQDTIYSATPPAVRFVAAVLDDPRTLTPVPGSSERSGEQEPLRAGLLDWLTSVMEAAAESDRWGPSGESVDVDSCRAARGQVYRAAYAKLADSDPTVVSAALGTIACVLEAPELQHLRPGIAAWLNSHALSAPDRRIRVMAVLTLSSWGHDNTPVLRDDPDLVVRATAALSPAQAADPAATKALLEVLASPTDAAWCQQAFPHFGRIFPFKLLPAVIDRVPLDGLIPALEMILAAPPDGTYAGDWGTRLRAKAFPGGTPPTEAMSDAQRALLDVLAKHCFGAAAPPVSFACDPRTAFSDLMPQGRAGAR</sequence>
<dbReference type="SUPFAM" id="SSF48371">
    <property type="entry name" value="ARM repeat"/>
    <property type="match status" value="1"/>
</dbReference>
<dbReference type="Proteomes" id="UP001241758">
    <property type="component" value="Unassembled WGS sequence"/>
</dbReference>
<accession>A0ABT6X0Y0</accession>
<evidence type="ECO:0000313" key="2">
    <source>
        <dbReference type="Proteomes" id="UP001241758"/>
    </source>
</evidence>
<reference evidence="1 2" key="1">
    <citation type="submission" date="2023-05" db="EMBL/GenBank/DDBJ databases">
        <title>Actinoplanes sp. NEAU-A12 genome sequencing.</title>
        <authorList>
            <person name="Wang Z.-S."/>
        </authorList>
    </citation>
    <scope>NUCLEOTIDE SEQUENCE [LARGE SCALE GENOMIC DNA]</scope>
    <source>
        <strain evidence="1 2">NEAU-A12</strain>
    </source>
</reference>
<comment type="caution">
    <text evidence="1">The sequence shown here is derived from an EMBL/GenBank/DDBJ whole genome shotgun (WGS) entry which is preliminary data.</text>
</comment>
<keyword evidence="2" id="KW-1185">Reference proteome</keyword>
<proteinExistence type="predicted"/>
<evidence type="ECO:0000313" key="1">
    <source>
        <dbReference type="EMBL" id="MDI6105677.1"/>
    </source>
</evidence>
<dbReference type="Gene3D" id="1.25.10.10">
    <property type="entry name" value="Leucine-rich Repeat Variant"/>
    <property type="match status" value="1"/>
</dbReference>
<organism evidence="1 2">
    <name type="scientific">Actinoplanes sandaracinus</name>
    <dbReference type="NCBI Taxonomy" id="3045177"/>
    <lineage>
        <taxon>Bacteria</taxon>
        <taxon>Bacillati</taxon>
        <taxon>Actinomycetota</taxon>
        <taxon>Actinomycetes</taxon>
        <taxon>Micromonosporales</taxon>
        <taxon>Micromonosporaceae</taxon>
        <taxon>Actinoplanes</taxon>
    </lineage>
</organism>
<evidence type="ECO:0008006" key="3">
    <source>
        <dbReference type="Google" id="ProtNLM"/>
    </source>
</evidence>
<dbReference type="InterPro" id="IPR016024">
    <property type="entry name" value="ARM-type_fold"/>
</dbReference>
<name>A0ABT6X0Y0_9ACTN</name>
<protein>
    <recommendedName>
        <fullName evidence="3">HEAT repeat domain-containing protein</fullName>
    </recommendedName>
</protein>
<gene>
    <name evidence="1" type="ORF">QLQ12_44565</name>
</gene>
<dbReference type="EMBL" id="JASCTH010000051">
    <property type="protein sequence ID" value="MDI6105677.1"/>
    <property type="molecule type" value="Genomic_DNA"/>
</dbReference>
<dbReference type="RefSeq" id="WP_282767145.1">
    <property type="nucleotide sequence ID" value="NZ_JASCTH010000051.1"/>
</dbReference>
<dbReference type="InterPro" id="IPR011989">
    <property type="entry name" value="ARM-like"/>
</dbReference>